<organism evidence="1 2">
    <name type="scientific">Knufia obscura</name>
    <dbReference type="NCBI Taxonomy" id="1635080"/>
    <lineage>
        <taxon>Eukaryota</taxon>
        <taxon>Fungi</taxon>
        <taxon>Dikarya</taxon>
        <taxon>Ascomycota</taxon>
        <taxon>Pezizomycotina</taxon>
        <taxon>Eurotiomycetes</taxon>
        <taxon>Chaetothyriomycetidae</taxon>
        <taxon>Chaetothyriales</taxon>
        <taxon>Trichomeriaceae</taxon>
        <taxon>Knufia</taxon>
    </lineage>
</organism>
<sequence>MSSRRSRHDRQRVQEGEVALGDVYFLPKDKEAYLDVEHPPPKEVQGHPVVMIEHFEKQDRVDAEGSSWVWVLLVSSTTSKHHDALSPRHILFYGADQPEEPQNSPDARAEQMTYDTLGRRYMHLRDRNFMIKCCYLNADKIYELPLSALQHTTGQRRRLTYPSALHARRMAAEAIADALLRTTLYSGTFKSHMATFPPHVTAKWQNLEGLLCYVQPTDGMLEAPGGNAFFRAAGPCVIIQSYPTSCTILDYRPKERPTWHSRQFKSLPAEFRMRIAAFTPQDLFCLSMSTPDTTIFMPEQYLLCYPHFNVSYAEIYNMPDSYTMDRDTMHKHSLQVVRSKNDELAGDTICKWNNLLSCLSPLNLIEERIYELSKTDPAANRTQTDLHIASMSRSSSPETSDSDIFYTPPTSPMRPDALLLGSSTTNFTVTAHGVASSADSEAEEPNVGAEDVSRGQILFLAKDGHAYQGVQCDVRQGIKGHFVFVLESFPNNVVWALVISSADNRSFDEDDACHVRIDDSATKLRSQEIQHICDKNCTKVAYLHRGHAMRKASYINATHVHEVPLSCLRRVHGSHKFLRPCSVQNMERLAACGIADLLRKSRLYNGLQADRALAISNGATECRKGAFCWVAPQNNILKVSGNNQTYGGSGPCIVVEVNQSTVKICMIVDRRSSRERWPRKHFRYAGRTNGHFERLACDAPYQRSGMLKVQAQKGLAFVNHGGTPMGSFLPDQSVMCYPWFEVSRDELYALPFCYRIRRRFMSDEGLAVITSRADELAKRR</sequence>
<gene>
    <name evidence="1" type="ORF">PMZ80_006488</name>
</gene>
<comment type="caution">
    <text evidence="1">The sequence shown here is derived from an EMBL/GenBank/DDBJ whole genome shotgun (WGS) entry which is preliminary data.</text>
</comment>
<name>A0ABR0RKU6_9EURO</name>
<dbReference type="GeneID" id="89999937"/>
<dbReference type="Proteomes" id="UP001334248">
    <property type="component" value="Unassembled WGS sequence"/>
</dbReference>
<evidence type="ECO:0000313" key="1">
    <source>
        <dbReference type="EMBL" id="KAK5941211.1"/>
    </source>
</evidence>
<dbReference type="EMBL" id="JAVHJV010000007">
    <property type="protein sequence ID" value="KAK5941211.1"/>
    <property type="molecule type" value="Genomic_DNA"/>
</dbReference>
<protein>
    <submittedName>
        <fullName evidence="1">Uncharacterized protein</fullName>
    </submittedName>
</protein>
<evidence type="ECO:0000313" key="2">
    <source>
        <dbReference type="Proteomes" id="UP001334248"/>
    </source>
</evidence>
<accession>A0ABR0RKU6</accession>
<reference evidence="1 2" key="1">
    <citation type="journal article" date="2023" name="Res Sq">
        <title>Genomic and morphological characterization of Knufia obscura isolated from the Mars 2020 spacecraft assembly facility.</title>
        <authorList>
            <person name="Chander A.M."/>
            <person name="Teixeira M.M."/>
            <person name="Singh N.K."/>
            <person name="Williams M.P."/>
            <person name="Parker C.W."/>
            <person name="Leo P."/>
            <person name="Stajich J.E."/>
            <person name="Torok T."/>
            <person name="Tighe S."/>
            <person name="Mason C.E."/>
            <person name="Venkateswaran K."/>
        </authorList>
    </citation>
    <scope>NUCLEOTIDE SEQUENCE [LARGE SCALE GENOMIC DNA]</scope>
    <source>
        <strain evidence="1 2">CCFEE 5817</strain>
    </source>
</reference>
<proteinExistence type="predicted"/>
<dbReference type="RefSeq" id="XP_064729301.1">
    <property type="nucleotide sequence ID" value="XM_064874901.1"/>
</dbReference>
<keyword evidence="2" id="KW-1185">Reference proteome</keyword>